<accession>T0ZGL5</accession>
<proteinExistence type="predicted"/>
<gene>
    <name evidence="1" type="ORF">B2A_08468</name>
</gene>
<reference evidence="1" key="2">
    <citation type="journal article" date="2014" name="ISME J.">
        <title>Microbial stratification in low pH oxic and suboxic macroscopic growths along an acid mine drainage.</title>
        <authorList>
            <person name="Mendez-Garcia C."/>
            <person name="Mesa V."/>
            <person name="Sprenger R.R."/>
            <person name="Richter M."/>
            <person name="Diez M.S."/>
            <person name="Solano J."/>
            <person name="Bargiela R."/>
            <person name="Golyshina O.V."/>
            <person name="Manteca A."/>
            <person name="Ramos J.L."/>
            <person name="Gallego J.R."/>
            <person name="Llorente I."/>
            <person name="Martins Dos Santos V.A."/>
            <person name="Jensen O.N."/>
            <person name="Pelaez A.I."/>
            <person name="Sanchez J."/>
            <person name="Ferrer M."/>
        </authorList>
    </citation>
    <scope>NUCLEOTIDE SEQUENCE</scope>
</reference>
<dbReference type="AlphaFoldDB" id="T0ZGL5"/>
<sequence length="148" mass="17038">FSNADYATTVTMAQVFRSRDVGQPERFFVVADCDLSIAKEFAEFGTDLGALKRRLRESGARTYESFPEYGRDFRRHLGIESEQAMELFHQTVSMKAVDNLNDFVRSHMLEPFDAKTHIDSLIDHFDNLTRAHDAVLRARAQWICSDRS</sequence>
<feature type="non-terminal residue" evidence="1">
    <location>
        <position position="1"/>
    </location>
</feature>
<organism evidence="1">
    <name type="scientific">mine drainage metagenome</name>
    <dbReference type="NCBI Taxonomy" id="410659"/>
    <lineage>
        <taxon>unclassified sequences</taxon>
        <taxon>metagenomes</taxon>
        <taxon>ecological metagenomes</taxon>
    </lineage>
</organism>
<protein>
    <submittedName>
        <fullName evidence="1">Uncharacterized protein</fullName>
    </submittedName>
</protein>
<dbReference type="EMBL" id="AUZZ01006098">
    <property type="protein sequence ID" value="EQD47361.1"/>
    <property type="molecule type" value="Genomic_DNA"/>
</dbReference>
<reference evidence="1" key="1">
    <citation type="submission" date="2013-08" db="EMBL/GenBank/DDBJ databases">
        <authorList>
            <person name="Mendez C."/>
            <person name="Richter M."/>
            <person name="Ferrer M."/>
            <person name="Sanchez J."/>
        </authorList>
    </citation>
    <scope>NUCLEOTIDE SEQUENCE</scope>
</reference>
<comment type="caution">
    <text evidence="1">The sequence shown here is derived from an EMBL/GenBank/DDBJ whole genome shotgun (WGS) entry which is preliminary data.</text>
</comment>
<evidence type="ECO:0000313" key="1">
    <source>
        <dbReference type="EMBL" id="EQD47361.1"/>
    </source>
</evidence>
<name>T0ZGL5_9ZZZZ</name>